<evidence type="ECO:0000313" key="13">
    <source>
        <dbReference type="EMBL" id="CED82409.1"/>
    </source>
</evidence>
<dbReference type="SMART" id="SM00320">
    <property type="entry name" value="WD40"/>
    <property type="match status" value="5"/>
</dbReference>
<feature type="compositionally biased region" description="Polar residues" evidence="12">
    <location>
        <begin position="163"/>
        <end position="175"/>
    </location>
</feature>
<evidence type="ECO:0000256" key="7">
    <source>
        <dbReference type="ARBA" id="ARBA00022927"/>
    </source>
</evidence>
<evidence type="ECO:0000256" key="4">
    <source>
        <dbReference type="ARBA" id="ARBA00022574"/>
    </source>
</evidence>
<dbReference type="GO" id="GO:0005198">
    <property type="term" value="F:structural molecule activity"/>
    <property type="evidence" value="ECO:0007669"/>
    <property type="project" value="InterPro"/>
</dbReference>
<organism evidence="13">
    <name type="scientific">Phaffia rhodozyma</name>
    <name type="common">Yeast</name>
    <name type="synonym">Xanthophyllomyces dendrorhous</name>
    <dbReference type="NCBI Taxonomy" id="264483"/>
    <lineage>
        <taxon>Eukaryota</taxon>
        <taxon>Fungi</taxon>
        <taxon>Dikarya</taxon>
        <taxon>Basidiomycota</taxon>
        <taxon>Agaricomycotina</taxon>
        <taxon>Tremellomycetes</taxon>
        <taxon>Cystofilobasidiales</taxon>
        <taxon>Mrakiaceae</taxon>
        <taxon>Phaffia</taxon>
    </lineage>
</organism>
<dbReference type="GO" id="GO:1904263">
    <property type="term" value="P:positive regulation of TORC1 signaling"/>
    <property type="evidence" value="ECO:0007669"/>
    <property type="project" value="TreeGrafter"/>
</dbReference>
<dbReference type="InterPro" id="IPR037363">
    <property type="entry name" value="Sec13/Seh1_fam"/>
</dbReference>
<feature type="repeat" description="WD" evidence="11">
    <location>
        <begin position="327"/>
        <end position="359"/>
    </location>
</feature>
<dbReference type="GO" id="GO:0031080">
    <property type="term" value="C:nuclear pore outer ring"/>
    <property type="evidence" value="ECO:0007669"/>
    <property type="project" value="TreeGrafter"/>
</dbReference>
<evidence type="ECO:0000256" key="11">
    <source>
        <dbReference type="PROSITE-ProRule" id="PRU00221"/>
    </source>
</evidence>
<protein>
    <submittedName>
        <fullName evidence="13">Nuclear pore complex component (Sc Seh1)</fullName>
    </submittedName>
</protein>
<keyword evidence="4 11" id="KW-0853">WD repeat</keyword>
<evidence type="ECO:0000256" key="12">
    <source>
        <dbReference type="SAM" id="MobiDB-lite"/>
    </source>
</evidence>
<dbReference type="PROSITE" id="PS50082">
    <property type="entry name" value="WD_REPEATS_2"/>
    <property type="match status" value="3"/>
</dbReference>
<sequence length="390" mass="42087">MYQSSVLPSTHTDLITTAAYDWFGKRLVTASSDQQIKVWSKAADASWNLEEEWKAHDAPIARVAWSHPEHGSLIASCSFDRTVRIFEENSDELKSSNNKRWSMVAKLSEARGSVRDLAFGPSELGLRLATISSDSYLRLYSPALPSVEDWYPLFNVHLPSLTSSQPTGSSPSVHNPSEGGISRTKTNNDKSLGLSVSTAAGGEAVGGGRCLSWCKEKWWGMILAVGEGTEGEIKIISLPHPSPAQHLLTLTPPSSQTPSAPSSKTITSLSWAPSCGRDHHLIASGSRDGIVRIWKVTPTEDENGDEHGSDGVQGGENGWKAACLAELGDHGRSVSKVEWNATGTVLSSSGDDGKVRLWKATYSNRYECMATFDAHPSEETSVNGGDAEMM</sequence>
<dbReference type="SUPFAM" id="SSF50978">
    <property type="entry name" value="WD40 repeat-like"/>
    <property type="match status" value="1"/>
</dbReference>
<evidence type="ECO:0000256" key="3">
    <source>
        <dbReference type="ARBA" id="ARBA00022448"/>
    </source>
</evidence>
<dbReference type="InterPro" id="IPR001680">
    <property type="entry name" value="WD40_rpt"/>
</dbReference>
<comment type="similarity">
    <text evidence="2">Belongs to the WD repeat SEC13 family.</text>
</comment>
<keyword evidence="7" id="KW-0653">Protein transport</keyword>
<accession>A0A0F7SNY1</accession>
<keyword evidence="8" id="KW-0811">Translocation</keyword>
<evidence type="ECO:0000256" key="8">
    <source>
        <dbReference type="ARBA" id="ARBA00023010"/>
    </source>
</evidence>
<keyword evidence="6" id="KW-0509">mRNA transport</keyword>
<dbReference type="GO" id="GO:0034198">
    <property type="term" value="P:cellular response to amino acid starvation"/>
    <property type="evidence" value="ECO:0007669"/>
    <property type="project" value="TreeGrafter"/>
</dbReference>
<dbReference type="PANTHER" id="PTHR11024">
    <property type="entry name" value="NUCLEAR PORE COMPLEX PROTEIN SEC13 / SEH1 FAMILY MEMBER"/>
    <property type="match status" value="1"/>
</dbReference>
<dbReference type="GO" id="GO:0051028">
    <property type="term" value="P:mRNA transport"/>
    <property type="evidence" value="ECO:0007669"/>
    <property type="project" value="UniProtKB-KW"/>
</dbReference>
<dbReference type="InterPro" id="IPR036322">
    <property type="entry name" value="WD40_repeat_dom_sf"/>
</dbReference>
<feature type="repeat" description="WD" evidence="11">
    <location>
        <begin position="259"/>
        <end position="296"/>
    </location>
</feature>
<comment type="subcellular location">
    <subcellularLocation>
        <location evidence="1">Nucleus</location>
        <location evidence="1">Nuclear pore complex</location>
    </subcellularLocation>
</comment>
<dbReference type="EMBL" id="LN483124">
    <property type="protein sequence ID" value="CED82409.1"/>
    <property type="molecule type" value="Genomic_DNA"/>
</dbReference>
<dbReference type="Gene3D" id="2.130.10.10">
    <property type="entry name" value="YVTN repeat-like/Quinoprotein amine dehydrogenase"/>
    <property type="match status" value="1"/>
</dbReference>
<keyword evidence="3" id="KW-0813">Transport</keyword>
<evidence type="ECO:0000256" key="5">
    <source>
        <dbReference type="ARBA" id="ARBA00022737"/>
    </source>
</evidence>
<dbReference type="PANTHER" id="PTHR11024:SF3">
    <property type="entry name" value="NUCLEOPORIN SEH1"/>
    <property type="match status" value="1"/>
</dbReference>
<dbReference type="PROSITE" id="PS50294">
    <property type="entry name" value="WD_REPEATS_REGION"/>
    <property type="match status" value="2"/>
</dbReference>
<evidence type="ECO:0000256" key="2">
    <source>
        <dbReference type="ARBA" id="ARBA00010102"/>
    </source>
</evidence>
<keyword evidence="10" id="KW-0539">Nucleus</keyword>
<keyword evidence="5" id="KW-0677">Repeat</keyword>
<dbReference type="Pfam" id="PF00400">
    <property type="entry name" value="WD40"/>
    <property type="match status" value="4"/>
</dbReference>
<keyword evidence="9" id="KW-0906">Nuclear pore complex</keyword>
<dbReference type="GO" id="GO:0035859">
    <property type="term" value="C:Seh1-associated complex"/>
    <property type="evidence" value="ECO:0007669"/>
    <property type="project" value="TreeGrafter"/>
</dbReference>
<dbReference type="InterPro" id="IPR015943">
    <property type="entry name" value="WD40/YVTN_repeat-like_dom_sf"/>
</dbReference>
<evidence type="ECO:0000256" key="9">
    <source>
        <dbReference type="ARBA" id="ARBA00023132"/>
    </source>
</evidence>
<feature type="region of interest" description="Disordered" evidence="12">
    <location>
        <begin position="163"/>
        <end position="194"/>
    </location>
</feature>
<dbReference type="InterPro" id="IPR020472">
    <property type="entry name" value="WD40_PAC1"/>
</dbReference>
<proteinExistence type="inferred from homology"/>
<dbReference type="AlphaFoldDB" id="A0A0F7SNY1"/>
<dbReference type="PRINTS" id="PR00320">
    <property type="entry name" value="GPROTEINBRPT"/>
</dbReference>
<evidence type="ECO:0000256" key="1">
    <source>
        <dbReference type="ARBA" id="ARBA00004567"/>
    </source>
</evidence>
<reference evidence="13" key="1">
    <citation type="submission" date="2014-08" db="EMBL/GenBank/DDBJ databases">
        <authorList>
            <person name="Sharma Rahul"/>
            <person name="Thines Marco"/>
        </authorList>
    </citation>
    <scope>NUCLEOTIDE SEQUENCE</scope>
</reference>
<evidence type="ECO:0000256" key="6">
    <source>
        <dbReference type="ARBA" id="ARBA00022816"/>
    </source>
</evidence>
<evidence type="ECO:0000256" key="10">
    <source>
        <dbReference type="ARBA" id="ARBA00023242"/>
    </source>
</evidence>
<feature type="repeat" description="WD" evidence="11">
    <location>
        <begin position="8"/>
        <end position="40"/>
    </location>
</feature>
<dbReference type="GO" id="GO:0015031">
    <property type="term" value="P:protein transport"/>
    <property type="evidence" value="ECO:0007669"/>
    <property type="project" value="UniProtKB-KW"/>
</dbReference>
<name>A0A0F7SNY1_PHARH</name>